<gene>
    <name evidence="1" type="ORF">S01H4_34059</name>
</gene>
<protein>
    <submittedName>
        <fullName evidence="1">Uncharacterized protein</fullName>
    </submittedName>
</protein>
<organism evidence="1">
    <name type="scientific">marine sediment metagenome</name>
    <dbReference type="NCBI Taxonomy" id="412755"/>
    <lineage>
        <taxon>unclassified sequences</taxon>
        <taxon>metagenomes</taxon>
        <taxon>ecological metagenomes</taxon>
    </lineage>
</organism>
<accession>X1BTR3</accession>
<proteinExistence type="predicted"/>
<dbReference type="EMBL" id="BART01017992">
    <property type="protein sequence ID" value="GAG84542.1"/>
    <property type="molecule type" value="Genomic_DNA"/>
</dbReference>
<reference evidence="1" key="1">
    <citation type="journal article" date="2014" name="Front. Microbiol.">
        <title>High frequency of phylogenetically diverse reductive dehalogenase-homologous genes in deep subseafloor sedimentary metagenomes.</title>
        <authorList>
            <person name="Kawai M."/>
            <person name="Futagami T."/>
            <person name="Toyoda A."/>
            <person name="Takaki Y."/>
            <person name="Nishi S."/>
            <person name="Hori S."/>
            <person name="Arai W."/>
            <person name="Tsubouchi T."/>
            <person name="Morono Y."/>
            <person name="Uchiyama I."/>
            <person name="Ito T."/>
            <person name="Fujiyama A."/>
            <person name="Inagaki F."/>
            <person name="Takami H."/>
        </authorList>
    </citation>
    <scope>NUCLEOTIDE SEQUENCE</scope>
    <source>
        <strain evidence="1">Expedition CK06-06</strain>
    </source>
</reference>
<comment type="caution">
    <text evidence="1">The sequence shown here is derived from an EMBL/GenBank/DDBJ whole genome shotgun (WGS) entry which is preliminary data.</text>
</comment>
<sequence length="284" mass="33490">MKKTTIIISLILISFFSTIYISAESIKDNLPEPIIGPIKNWDVDKRYCNEKITILTANMELYNPPDIRTIDFIKRNSQFKILYDNIVIGNVSFIHPHKLKQEIIKDYEERITIEKNEKISIPLYFKINNIQLRNAICKHINVNDENGTISFEMNTSIDIDIPFISTFINEVEKKLSFTIPIQTDLLDALDQLIYREEFTKDLLNNEQRGIFKKIFNLNMHKNAYSNNVYINWTSLRMNIPYIDINICERLELNTICQPNSIHASKHIVITWNWLKEFLVKKVIF</sequence>
<dbReference type="AlphaFoldDB" id="X1BTR3"/>
<evidence type="ECO:0000313" key="1">
    <source>
        <dbReference type="EMBL" id="GAG84542.1"/>
    </source>
</evidence>
<name>X1BTR3_9ZZZZ</name>
<feature type="non-terminal residue" evidence="1">
    <location>
        <position position="284"/>
    </location>
</feature>